<dbReference type="EMBL" id="CP159218">
    <property type="protein sequence ID" value="XCG63834.1"/>
    <property type="molecule type" value="Genomic_DNA"/>
</dbReference>
<proteinExistence type="predicted"/>
<sequence>MNSYVRPVIETPASRDAAGQVIEYGRRWWPGSPPDETYSVDTHPERFAPLHIVADALIAHLRAAHDVEITDSVEVAADLIHPVPGVVRAARIRPNNPACATLTFVFTPYPGVVVHAGLLHDFHYPVCGCDACDSTWEVEADQLEEQVLATVEGHYTERIESGLRPKVQFTLTGPRAGMSGGFRATDLPRERVKAARPVLRDLVEGWSAWPGGPANRSPN</sequence>
<dbReference type="RefSeq" id="WP_353649449.1">
    <property type="nucleotide sequence ID" value="NZ_CP159218.1"/>
</dbReference>
<evidence type="ECO:0000313" key="1">
    <source>
        <dbReference type="EMBL" id="XCG63834.1"/>
    </source>
</evidence>
<reference evidence="1" key="1">
    <citation type="submission" date="2024-05" db="EMBL/GenBank/DDBJ databases">
        <authorList>
            <person name="Cai S.Y."/>
            <person name="Jin L.M."/>
            <person name="Li H.R."/>
        </authorList>
    </citation>
    <scope>NUCLEOTIDE SEQUENCE</scope>
    <source>
        <strain evidence="1">A5-74</strain>
    </source>
</reference>
<dbReference type="InterPro" id="IPR045773">
    <property type="entry name" value="DUF6226"/>
</dbReference>
<gene>
    <name evidence="1" type="ORF">ABLG96_00300</name>
</gene>
<organism evidence="1">
    <name type="scientific">Nakamurella sp. A5-74</name>
    <dbReference type="NCBI Taxonomy" id="3158264"/>
    <lineage>
        <taxon>Bacteria</taxon>
        <taxon>Bacillati</taxon>
        <taxon>Actinomycetota</taxon>
        <taxon>Actinomycetes</taxon>
        <taxon>Nakamurellales</taxon>
        <taxon>Nakamurellaceae</taxon>
        <taxon>Nakamurella</taxon>
    </lineage>
</organism>
<protein>
    <submittedName>
        <fullName evidence="1">DUF6226 family protein</fullName>
    </submittedName>
</protein>
<name>A0AAU8DSM2_9ACTN</name>
<dbReference type="Pfam" id="PF19736">
    <property type="entry name" value="DUF6226"/>
    <property type="match status" value="1"/>
</dbReference>
<accession>A0AAU8DSM2</accession>
<dbReference type="AlphaFoldDB" id="A0AAU8DSM2"/>